<dbReference type="RefSeq" id="WP_186009642.1">
    <property type="nucleotide sequence ID" value="NZ_CXWA01000005.1"/>
</dbReference>
<evidence type="ECO:0000256" key="2">
    <source>
        <dbReference type="ARBA" id="ARBA00022617"/>
    </source>
</evidence>
<comment type="similarity">
    <text evidence="1 9">Belongs to the CcmH/CycL/Ccl2/NrfF family.</text>
</comment>
<dbReference type="PANTHER" id="PTHR47870:SF1">
    <property type="entry name" value="CYTOCHROME C-TYPE BIOGENESIS PROTEIN CCMH"/>
    <property type="match status" value="1"/>
</dbReference>
<dbReference type="STRING" id="311410.LA5095_00824"/>
<feature type="chain" id="PRO_5011020973" description="Cytochrome c-type biogenesis protein" evidence="9">
    <location>
        <begin position="23"/>
        <end position="166"/>
    </location>
</feature>
<evidence type="ECO:0000256" key="8">
    <source>
        <dbReference type="ARBA" id="ARBA00060491"/>
    </source>
</evidence>
<dbReference type="GO" id="GO:0017004">
    <property type="term" value="P:cytochrome complex assembly"/>
    <property type="evidence" value="ECO:0007669"/>
    <property type="project" value="UniProtKB-KW"/>
</dbReference>
<evidence type="ECO:0000256" key="5">
    <source>
        <dbReference type="ARBA" id="ARBA00022748"/>
    </source>
</evidence>
<name>A0A0M6ZE17_9HYPH</name>
<reference evidence="12" key="1">
    <citation type="submission" date="2015-07" db="EMBL/GenBank/DDBJ databases">
        <authorList>
            <person name="Rodrigo-Torres Lidia"/>
            <person name="Arahal R.David."/>
        </authorList>
    </citation>
    <scope>NUCLEOTIDE SEQUENCE [LARGE SCALE GENOMIC DNA]</scope>
    <source>
        <strain evidence="12">CECT 5096</strain>
    </source>
</reference>
<evidence type="ECO:0000256" key="3">
    <source>
        <dbReference type="ARBA" id="ARBA00022723"/>
    </source>
</evidence>
<dbReference type="Gene3D" id="1.10.8.640">
    <property type="entry name" value="Cytochrome C biogenesis protein"/>
    <property type="match status" value="1"/>
</dbReference>
<proteinExistence type="inferred from homology"/>
<accession>A0A0M6ZE17</accession>
<sequence length="166" mass="17971">MIRTILTSLILAFAILTAPALAVAPEEVLDDPALEARARALSAELRCMVCQNQSIDDSDAPLAKDLRVLVRERLVAGDSDGQVIDYLVSRYGEFVLLKPRFAWHTLVLWAAGPVALLAGLIAIVLALRSRSRRGSQVATAGSANLSAEEEERLKALLEKRDVPGNE</sequence>
<evidence type="ECO:0000256" key="1">
    <source>
        <dbReference type="ARBA" id="ARBA00010342"/>
    </source>
</evidence>
<organism evidence="11 12">
    <name type="scientific">Roseibium album</name>
    <dbReference type="NCBI Taxonomy" id="311410"/>
    <lineage>
        <taxon>Bacteria</taxon>
        <taxon>Pseudomonadati</taxon>
        <taxon>Pseudomonadota</taxon>
        <taxon>Alphaproteobacteria</taxon>
        <taxon>Hyphomicrobiales</taxon>
        <taxon>Stappiaceae</taxon>
        <taxon>Roseibium</taxon>
    </lineage>
</organism>
<evidence type="ECO:0000313" key="12">
    <source>
        <dbReference type="Proteomes" id="UP000049983"/>
    </source>
</evidence>
<evidence type="ECO:0000256" key="6">
    <source>
        <dbReference type="ARBA" id="ARBA00023004"/>
    </source>
</evidence>
<dbReference type="AlphaFoldDB" id="A0A0M6ZE17"/>
<feature type="domain" description="CcmH/CycL/Ccl2/NrfF N-terminal" evidence="10">
    <location>
        <begin position="11"/>
        <end position="157"/>
    </location>
</feature>
<comment type="subcellular location">
    <subcellularLocation>
        <location evidence="8">Membrane</location>
        <topology evidence="8">Single-pass membrane protein</topology>
        <orientation evidence="8">Periplasmic side</orientation>
    </subcellularLocation>
</comment>
<dbReference type="CDD" id="cd16378">
    <property type="entry name" value="CcmH_N"/>
    <property type="match status" value="1"/>
</dbReference>
<dbReference type="EMBL" id="CXWC01000011">
    <property type="protein sequence ID" value="CTQ74231.1"/>
    <property type="molecule type" value="Genomic_DNA"/>
</dbReference>
<keyword evidence="9" id="KW-0472">Membrane</keyword>
<keyword evidence="12" id="KW-1185">Reference proteome</keyword>
<protein>
    <recommendedName>
        <fullName evidence="9">Cytochrome c-type biogenesis protein</fullName>
    </recommendedName>
</protein>
<dbReference type="GO" id="GO:0046872">
    <property type="term" value="F:metal ion binding"/>
    <property type="evidence" value="ECO:0007669"/>
    <property type="project" value="UniProtKB-KW"/>
</dbReference>
<dbReference type="FunFam" id="1.10.8.640:FF:000001">
    <property type="entry name" value="Cytochrome c-type biogenesis protein"/>
    <property type="match status" value="1"/>
</dbReference>
<dbReference type="PANTHER" id="PTHR47870">
    <property type="entry name" value="CYTOCHROME C-TYPE BIOGENESIS PROTEIN CCMH"/>
    <property type="match status" value="1"/>
</dbReference>
<keyword evidence="6 9" id="KW-0408">Iron</keyword>
<dbReference type="InterPro" id="IPR038297">
    <property type="entry name" value="CcmH/CycL/NrfF/Ccl2_sf"/>
</dbReference>
<evidence type="ECO:0000256" key="7">
    <source>
        <dbReference type="ARBA" id="ARBA00037230"/>
    </source>
</evidence>
<evidence type="ECO:0000259" key="10">
    <source>
        <dbReference type="Pfam" id="PF03918"/>
    </source>
</evidence>
<evidence type="ECO:0000313" key="11">
    <source>
        <dbReference type="EMBL" id="CTQ74231.1"/>
    </source>
</evidence>
<keyword evidence="3 9" id="KW-0479">Metal-binding</keyword>
<dbReference type="GeneID" id="97671285"/>
<keyword evidence="2 9" id="KW-0349">Heme</keyword>
<dbReference type="InterPro" id="IPR005616">
    <property type="entry name" value="CcmH/CycL/Ccl2/NrfF_N"/>
</dbReference>
<dbReference type="Pfam" id="PF03918">
    <property type="entry name" value="CcmH"/>
    <property type="match status" value="1"/>
</dbReference>
<keyword evidence="5" id="KW-0201">Cytochrome c-type biogenesis</keyword>
<gene>
    <name evidence="11" type="primary">ccmH</name>
    <name evidence="11" type="ORF">LA5096_03964</name>
</gene>
<comment type="function">
    <text evidence="7">Required for the biogenesis of c-type cytochromes. Possible subunit of a heme lyase.</text>
</comment>
<evidence type="ECO:0000256" key="9">
    <source>
        <dbReference type="RuleBase" id="RU364112"/>
    </source>
</evidence>
<feature type="signal peptide" evidence="9">
    <location>
        <begin position="1"/>
        <end position="22"/>
    </location>
</feature>
<dbReference type="InterPro" id="IPR051263">
    <property type="entry name" value="C-type_cytochrome_biogenesis"/>
</dbReference>
<evidence type="ECO:0000256" key="4">
    <source>
        <dbReference type="ARBA" id="ARBA00022729"/>
    </source>
</evidence>
<keyword evidence="4 9" id="KW-0732">Signal</keyword>
<feature type="transmembrane region" description="Helical" evidence="9">
    <location>
        <begin position="106"/>
        <end position="127"/>
    </location>
</feature>
<keyword evidence="9" id="KW-1133">Transmembrane helix</keyword>
<dbReference type="Proteomes" id="UP000049983">
    <property type="component" value="Unassembled WGS sequence"/>
</dbReference>
<dbReference type="GO" id="GO:0005886">
    <property type="term" value="C:plasma membrane"/>
    <property type="evidence" value="ECO:0007669"/>
    <property type="project" value="TreeGrafter"/>
</dbReference>
<keyword evidence="9" id="KW-0812">Transmembrane</keyword>